<dbReference type="InterPro" id="IPR032816">
    <property type="entry name" value="VTT_dom"/>
</dbReference>
<evidence type="ECO:0000256" key="6">
    <source>
        <dbReference type="SAM" id="Phobius"/>
    </source>
</evidence>
<dbReference type="AlphaFoldDB" id="A0A3B1C5D5"/>
<evidence type="ECO:0000256" key="5">
    <source>
        <dbReference type="ARBA" id="ARBA00023136"/>
    </source>
</evidence>
<evidence type="ECO:0000256" key="4">
    <source>
        <dbReference type="ARBA" id="ARBA00022989"/>
    </source>
</evidence>
<evidence type="ECO:0000256" key="3">
    <source>
        <dbReference type="ARBA" id="ARBA00022692"/>
    </source>
</evidence>
<accession>A0A3B1C5D5</accession>
<evidence type="ECO:0000313" key="8">
    <source>
        <dbReference type="EMBL" id="VAX19264.1"/>
    </source>
</evidence>
<evidence type="ECO:0000259" key="7">
    <source>
        <dbReference type="Pfam" id="PF09335"/>
    </source>
</evidence>
<feature type="transmembrane region" description="Helical" evidence="6">
    <location>
        <begin position="104"/>
        <end position="125"/>
    </location>
</feature>
<evidence type="ECO:0000256" key="1">
    <source>
        <dbReference type="ARBA" id="ARBA00004651"/>
    </source>
</evidence>
<feature type="transmembrane region" description="Helical" evidence="6">
    <location>
        <begin position="72"/>
        <end position="97"/>
    </location>
</feature>
<protein>
    <recommendedName>
        <fullName evidence="7">VTT domain-containing protein</fullName>
    </recommendedName>
</protein>
<dbReference type="InterPro" id="IPR015414">
    <property type="entry name" value="TMEM64"/>
</dbReference>
<dbReference type="PANTHER" id="PTHR12677:SF59">
    <property type="entry name" value="GOLGI APPARATUS MEMBRANE PROTEIN TVP38-RELATED"/>
    <property type="match status" value="1"/>
</dbReference>
<dbReference type="GO" id="GO:0005886">
    <property type="term" value="C:plasma membrane"/>
    <property type="evidence" value="ECO:0007669"/>
    <property type="project" value="UniProtKB-SubCell"/>
</dbReference>
<dbReference type="Pfam" id="PF09335">
    <property type="entry name" value="VTT_dom"/>
    <property type="match status" value="1"/>
</dbReference>
<proteinExistence type="predicted"/>
<gene>
    <name evidence="8" type="ORF">MNBD_NITROSPINAE01-1733</name>
</gene>
<evidence type="ECO:0000256" key="2">
    <source>
        <dbReference type="ARBA" id="ARBA00022475"/>
    </source>
</evidence>
<reference evidence="8" key="1">
    <citation type="submission" date="2018-06" db="EMBL/GenBank/DDBJ databases">
        <authorList>
            <person name="Zhirakovskaya E."/>
        </authorList>
    </citation>
    <scope>NUCLEOTIDE SEQUENCE</scope>
</reference>
<feature type="domain" description="VTT" evidence="7">
    <location>
        <begin position="84"/>
        <end position="200"/>
    </location>
</feature>
<dbReference type="PANTHER" id="PTHR12677">
    <property type="entry name" value="GOLGI APPARATUS MEMBRANE PROTEIN TVP38-RELATED"/>
    <property type="match status" value="1"/>
</dbReference>
<name>A0A3B1C5D5_9ZZZZ</name>
<keyword evidence="3 6" id="KW-0812">Transmembrane</keyword>
<keyword evidence="2" id="KW-1003">Cell membrane</keyword>
<sequence length="243" mass="25947">MSLPEAEKENDQPEGLDDGAKTGNATIKLIAFVSLAVLVAFLFKTTGIGYYFSREFIENLLTQMGAFAPLGFILVYTVATVLGVPGTIITLLGGVLFGTMLGGVLVVIGATLGACGAFFVARFLARDFIAEKFGNAAWFRKLDEGMERDGMYYVLFVRLVPVFPFNGLNFASGLTKIRFRDYFIGTAIGITPATFIFVNAAAKAAEAAAGEGGGAGLYISFALLGVLILAPLIYKKYKKSPED</sequence>
<feature type="transmembrane region" description="Helical" evidence="6">
    <location>
        <begin position="150"/>
        <end position="170"/>
    </location>
</feature>
<dbReference type="EMBL" id="UOGC01000085">
    <property type="protein sequence ID" value="VAX19264.1"/>
    <property type="molecule type" value="Genomic_DNA"/>
</dbReference>
<keyword evidence="4 6" id="KW-1133">Transmembrane helix</keyword>
<feature type="transmembrane region" description="Helical" evidence="6">
    <location>
        <begin position="182"/>
        <end position="202"/>
    </location>
</feature>
<keyword evidence="5 6" id="KW-0472">Membrane</keyword>
<feature type="transmembrane region" description="Helical" evidence="6">
    <location>
        <begin position="214"/>
        <end position="234"/>
    </location>
</feature>
<comment type="subcellular location">
    <subcellularLocation>
        <location evidence="1">Cell membrane</location>
        <topology evidence="1">Multi-pass membrane protein</topology>
    </subcellularLocation>
</comment>
<feature type="transmembrane region" description="Helical" evidence="6">
    <location>
        <begin position="29"/>
        <end position="52"/>
    </location>
</feature>
<organism evidence="8">
    <name type="scientific">hydrothermal vent metagenome</name>
    <dbReference type="NCBI Taxonomy" id="652676"/>
    <lineage>
        <taxon>unclassified sequences</taxon>
        <taxon>metagenomes</taxon>
        <taxon>ecological metagenomes</taxon>
    </lineage>
</organism>